<comment type="caution">
    <text evidence="1">The sequence shown here is derived from an EMBL/GenBank/DDBJ whole genome shotgun (WGS) entry which is preliminary data.</text>
</comment>
<dbReference type="Proteomes" id="UP001177021">
    <property type="component" value="Unassembled WGS sequence"/>
</dbReference>
<reference evidence="1" key="1">
    <citation type="submission" date="2023-10" db="EMBL/GenBank/DDBJ databases">
        <authorList>
            <person name="Rodriguez Cubillos JULIANA M."/>
            <person name="De Vega J."/>
        </authorList>
    </citation>
    <scope>NUCLEOTIDE SEQUENCE</scope>
</reference>
<proteinExistence type="predicted"/>
<evidence type="ECO:0000313" key="2">
    <source>
        <dbReference type="Proteomes" id="UP001177021"/>
    </source>
</evidence>
<accession>A0ACB0JJD8</accession>
<evidence type="ECO:0000313" key="1">
    <source>
        <dbReference type="EMBL" id="CAJ2644360.1"/>
    </source>
</evidence>
<gene>
    <name evidence="1" type="ORF">MILVUS5_LOCUS13410</name>
</gene>
<organism evidence="1 2">
    <name type="scientific">Trifolium pratense</name>
    <name type="common">Red clover</name>
    <dbReference type="NCBI Taxonomy" id="57577"/>
    <lineage>
        <taxon>Eukaryota</taxon>
        <taxon>Viridiplantae</taxon>
        <taxon>Streptophyta</taxon>
        <taxon>Embryophyta</taxon>
        <taxon>Tracheophyta</taxon>
        <taxon>Spermatophyta</taxon>
        <taxon>Magnoliopsida</taxon>
        <taxon>eudicotyledons</taxon>
        <taxon>Gunneridae</taxon>
        <taxon>Pentapetalae</taxon>
        <taxon>rosids</taxon>
        <taxon>fabids</taxon>
        <taxon>Fabales</taxon>
        <taxon>Fabaceae</taxon>
        <taxon>Papilionoideae</taxon>
        <taxon>50 kb inversion clade</taxon>
        <taxon>NPAAA clade</taxon>
        <taxon>Hologalegina</taxon>
        <taxon>IRL clade</taxon>
        <taxon>Trifolieae</taxon>
        <taxon>Trifolium</taxon>
    </lineage>
</organism>
<name>A0ACB0JJD8_TRIPR</name>
<protein>
    <submittedName>
        <fullName evidence="1">Uncharacterized protein</fullName>
    </submittedName>
</protein>
<sequence length="337" mass="37274">MENLQEQLDVLRSDVNQMAIKLDRVLEVLTNLNLLPQHVLGSNAAAVGANPSTGLSSSNVIWPPDGLPVGCTSSRYTHPSNEGPAAAQVIQAPMGTNAEFFASQPRAHQVLPRVVVPQKSQDSPKNVYQSSGMMTVDPGANFANVHVGETYQKLREIMDKLSNVSKVQFCSSMPVHTSYSQQPQGCPFPKAMQMPMNPTPQRTQQQPRRVLDPIPMTYSQLLPYLVHSGMVTPKAPKPMTPPFPAWFICKSTLNKKEVSTMSSHQVISKKFGPIWGNYLGTSINQEGHSLEGSFSTGKMLKTISWKLHQNPGVQDLSNWFKMFLIRGKPPWDPDNQE</sequence>
<dbReference type="EMBL" id="CASHSV030000034">
    <property type="protein sequence ID" value="CAJ2644360.1"/>
    <property type="molecule type" value="Genomic_DNA"/>
</dbReference>
<keyword evidence="2" id="KW-1185">Reference proteome</keyword>